<dbReference type="InterPro" id="IPR052519">
    <property type="entry name" value="Euk-type_GlcNAc_Kinase"/>
</dbReference>
<dbReference type="PANTHER" id="PTHR43190:SF3">
    <property type="entry name" value="N-ACETYL-D-GLUCOSAMINE KINASE"/>
    <property type="match status" value="1"/>
</dbReference>
<dbReference type="RefSeq" id="WP_091684334.1">
    <property type="nucleotide sequence ID" value="NZ_BAABFM010000079.1"/>
</dbReference>
<dbReference type="AlphaFoldDB" id="A0A1I5CUF2"/>
<dbReference type="InterPro" id="IPR043129">
    <property type="entry name" value="ATPase_NBD"/>
</dbReference>
<dbReference type="Pfam" id="PF01869">
    <property type="entry name" value="BcrAD_BadFG"/>
    <property type="match status" value="1"/>
</dbReference>
<name>A0A1I5CUF2_9FIRM</name>
<dbReference type="CDD" id="cd24084">
    <property type="entry name" value="ASKHA_NBD_MurK-like"/>
    <property type="match status" value="1"/>
</dbReference>
<gene>
    <name evidence="2" type="ORF">SAMN04489757_10414</name>
</gene>
<evidence type="ECO:0000259" key="1">
    <source>
        <dbReference type="Pfam" id="PF01869"/>
    </source>
</evidence>
<dbReference type="EMBL" id="FOWD01000004">
    <property type="protein sequence ID" value="SFN90476.1"/>
    <property type="molecule type" value="Genomic_DNA"/>
</dbReference>
<reference evidence="2 3" key="1">
    <citation type="submission" date="2016-10" db="EMBL/GenBank/DDBJ databases">
        <authorList>
            <person name="de Groot N.N."/>
        </authorList>
    </citation>
    <scope>NUCLEOTIDE SEQUENCE [LARGE SCALE GENOMIC DNA]</scope>
    <source>
        <strain evidence="2 3">DSM 1283</strain>
    </source>
</reference>
<dbReference type="InterPro" id="IPR002731">
    <property type="entry name" value="ATPase_BadF"/>
</dbReference>
<organism evidence="2 3">
    <name type="scientific">Anaerocolumna aminovalerica</name>
    <dbReference type="NCBI Taxonomy" id="1527"/>
    <lineage>
        <taxon>Bacteria</taxon>
        <taxon>Bacillati</taxon>
        <taxon>Bacillota</taxon>
        <taxon>Clostridia</taxon>
        <taxon>Lachnospirales</taxon>
        <taxon>Lachnospiraceae</taxon>
        <taxon>Anaerocolumna</taxon>
    </lineage>
</organism>
<feature type="domain" description="ATPase BadF/BadG/BcrA/BcrD type" evidence="1">
    <location>
        <begin position="6"/>
        <end position="275"/>
    </location>
</feature>
<dbReference type="STRING" id="1527.SAMN04489757_10414"/>
<keyword evidence="3" id="KW-1185">Reference proteome</keyword>
<protein>
    <submittedName>
        <fullName evidence="2">BadF-type ATPase</fullName>
    </submittedName>
</protein>
<dbReference type="Proteomes" id="UP000198806">
    <property type="component" value="Unassembled WGS sequence"/>
</dbReference>
<evidence type="ECO:0000313" key="3">
    <source>
        <dbReference type="Proteomes" id="UP000198806"/>
    </source>
</evidence>
<dbReference type="OrthoDB" id="9772633at2"/>
<dbReference type="SUPFAM" id="SSF53067">
    <property type="entry name" value="Actin-like ATPase domain"/>
    <property type="match status" value="2"/>
</dbReference>
<accession>A0A1I5CUF2</accession>
<proteinExistence type="predicted"/>
<evidence type="ECO:0000313" key="2">
    <source>
        <dbReference type="EMBL" id="SFN90476.1"/>
    </source>
</evidence>
<dbReference type="PANTHER" id="PTHR43190">
    <property type="entry name" value="N-ACETYL-D-GLUCOSAMINE KINASE"/>
    <property type="match status" value="1"/>
</dbReference>
<dbReference type="Gene3D" id="3.30.420.40">
    <property type="match status" value="2"/>
</dbReference>
<sequence length="307" mass="33335">MKYIMGVDGGGTHSRVLVTDLNGNEIYQGIGKSTNIESNSLETVQKNFKDLFQEFHNKSDYSKEECISICVGTAGADTPEAVDLITGLISNLGYTCFIEVLNDSEIALAAETKGKPGIIIISGTGSIGFGVNEFGEKWRVGGFGYLVGDEGSGYWVARKGIGAALQDFDHSGDKTMLTEMLKEHLKLERFDKILDFIYSANKSEIAKLATLVIQGCEQGDIVSKEIMDSAAAYLARMVITLARELQMTTQSCPVIYGGGFLTNSMCLCSSISDRILTKYPLLKPFLLKNEAQWGAIYIAANKAGIKI</sequence>